<dbReference type="RefSeq" id="WP_036335977.1">
    <property type="nucleotide sequence ID" value="NZ_JPMX01000047.1"/>
</dbReference>
<accession>A0A098Y6M1</accession>
<comment type="caution">
    <text evidence="1">The sequence shown here is derived from an EMBL/GenBank/DDBJ whole genome shotgun (WGS) entry which is preliminary data.</text>
</comment>
<protein>
    <submittedName>
        <fullName evidence="1">Uncharacterized protein</fullName>
    </submittedName>
</protein>
<evidence type="ECO:0000313" key="1">
    <source>
        <dbReference type="EMBL" id="KGH46533.1"/>
    </source>
</evidence>
<reference evidence="1 2" key="1">
    <citation type="submission" date="2014-07" db="EMBL/GenBank/DDBJ databases">
        <title>Biosystematic studies on Modestobacter strains isolated from extreme hyper-arid desert soil and from historic building.</title>
        <authorList>
            <person name="Bukarasam K."/>
            <person name="Bull A."/>
            <person name="Girard G."/>
            <person name="van Wezel G."/>
            <person name="Goodfellow M."/>
        </authorList>
    </citation>
    <scope>NUCLEOTIDE SEQUENCE [LARGE SCALE GENOMIC DNA]</scope>
    <source>
        <strain evidence="1 2">KNN45-2b</strain>
    </source>
</reference>
<name>A0A098Y6M1_9ACTN</name>
<proteinExistence type="predicted"/>
<evidence type="ECO:0000313" key="2">
    <source>
        <dbReference type="Proteomes" id="UP000029713"/>
    </source>
</evidence>
<dbReference type="EMBL" id="JPMX01000047">
    <property type="protein sequence ID" value="KGH46533.1"/>
    <property type="molecule type" value="Genomic_DNA"/>
</dbReference>
<organism evidence="1 2">
    <name type="scientific">Modestobacter caceresii</name>
    <dbReference type="NCBI Taxonomy" id="1522368"/>
    <lineage>
        <taxon>Bacteria</taxon>
        <taxon>Bacillati</taxon>
        <taxon>Actinomycetota</taxon>
        <taxon>Actinomycetes</taxon>
        <taxon>Geodermatophilales</taxon>
        <taxon>Geodermatophilaceae</taxon>
        <taxon>Modestobacter</taxon>
    </lineage>
</organism>
<dbReference type="Proteomes" id="UP000029713">
    <property type="component" value="Unassembled WGS sequence"/>
</dbReference>
<gene>
    <name evidence="1" type="ORF">IN07_11880</name>
</gene>
<dbReference type="AlphaFoldDB" id="A0A098Y6M1"/>
<sequence>MPTYRLLNGYGIPLETFDADDDVEARVRAKELAAYYLPQGPRRLGRRPDFGLTRRDGDRWQPVGAWVPRPPD</sequence>
<keyword evidence="2" id="KW-1185">Reference proteome</keyword>